<organism evidence="3 4">
    <name type="scientific">Sphingobacterium paludis</name>
    <dbReference type="NCBI Taxonomy" id="1476465"/>
    <lineage>
        <taxon>Bacteria</taxon>
        <taxon>Pseudomonadati</taxon>
        <taxon>Bacteroidota</taxon>
        <taxon>Sphingobacteriia</taxon>
        <taxon>Sphingobacteriales</taxon>
        <taxon>Sphingobacteriaceae</taxon>
        <taxon>Sphingobacterium</taxon>
    </lineage>
</organism>
<dbReference type="InterPro" id="IPR025665">
    <property type="entry name" value="Beta-barrel_OMP_2"/>
</dbReference>
<keyword evidence="1" id="KW-0732">Signal</keyword>
<accession>A0A4R7D130</accession>
<gene>
    <name evidence="3" type="ORF">B0I21_105339</name>
</gene>
<evidence type="ECO:0000259" key="2">
    <source>
        <dbReference type="Pfam" id="PF13568"/>
    </source>
</evidence>
<evidence type="ECO:0000313" key="3">
    <source>
        <dbReference type="EMBL" id="TDS13205.1"/>
    </source>
</evidence>
<dbReference type="AlphaFoldDB" id="A0A4R7D130"/>
<comment type="caution">
    <text evidence="3">The sequence shown here is derived from an EMBL/GenBank/DDBJ whole genome shotgun (WGS) entry which is preliminary data.</text>
</comment>
<reference evidence="3 4" key="1">
    <citation type="submission" date="2019-03" db="EMBL/GenBank/DDBJ databases">
        <title>Genomic Encyclopedia of Type Strains, Phase III (KMG-III): the genomes of soil and plant-associated and newly described type strains.</title>
        <authorList>
            <person name="Whitman W."/>
        </authorList>
    </citation>
    <scope>NUCLEOTIDE SEQUENCE [LARGE SCALE GENOMIC DNA]</scope>
    <source>
        <strain evidence="3 4">CGMCC 1.12801</strain>
    </source>
</reference>
<keyword evidence="4" id="KW-1185">Reference proteome</keyword>
<evidence type="ECO:0000256" key="1">
    <source>
        <dbReference type="SAM" id="SignalP"/>
    </source>
</evidence>
<dbReference type="Proteomes" id="UP000294752">
    <property type="component" value="Unassembled WGS sequence"/>
</dbReference>
<dbReference type="OrthoDB" id="1014137at2"/>
<name>A0A4R7D130_9SPHI</name>
<proteinExistence type="predicted"/>
<protein>
    <submittedName>
        <fullName evidence="3">Outer membrane protein with beta-barrel domain</fullName>
    </submittedName>
</protein>
<dbReference type="EMBL" id="SNZV01000005">
    <property type="protein sequence ID" value="TDS13205.1"/>
    <property type="molecule type" value="Genomic_DNA"/>
</dbReference>
<feature type="chain" id="PRO_5020809647" evidence="1">
    <location>
        <begin position="23"/>
        <end position="253"/>
    </location>
</feature>
<sequence length="253" mass="28187">MTKHMYQIILCALLLYTGQLCAQHAFRIGDIQHRITVGYNLGASAPFSLPNTIREIKSYSPVFAPSIGYEATYDISEKWLVGAALRFDVKGMEVTDSVQYFHTIITVDNASGDQGTFEGDFSGTNATTVKNSYLTLPVYGGYRLGSWDFKIGLYVARLLNGRFEGSVSDGYIRKGDSLGEKVLIDRATFDFAEQIRKWDWGGHLAFARNFGVHWQATLTAQVGAQPIFPSSFKGVGYDLHNMYVTLGAAYRLW</sequence>
<feature type="domain" description="Outer membrane protein beta-barrel" evidence="2">
    <location>
        <begin position="27"/>
        <end position="215"/>
    </location>
</feature>
<dbReference type="Pfam" id="PF13568">
    <property type="entry name" value="OMP_b-brl_2"/>
    <property type="match status" value="1"/>
</dbReference>
<evidence type="ECO:0000313" key="4">
    <source>
        <dbReference type="Proteomes" id="UP000294752"/>
    </source>
</evidence>
<feature type="signal peptide" evidence="1">
    <location>
        <begin position="1"/>
        <end position="22"/>
    </location>
</feature>